<dbReference type="InterPro" id="IPR051568">
    <property type="entry name" value="LZTR1/Attractin"/>
</dbReference>
<dbReference type="SUPFAM" id="SSF117281">
    <property type="entry name" value="Kelch motif"/>
    <property type="match status" value="2"/>
</dbReference>
<comment type="caution">
    <text evidence="5">The sequence shown here is derived from an EMBL/GenBank/DDBJ whole genome shotgun (WGS) entry which is preliminary data.</text>
</comment>
<feature type="compositionally biased region" description="Polar residues" evidence="4">
    <location>
        <begin position="360"/>
        <end position="378"/>
    </location>
</feature>
<accession>A0A9W8G888</accession>
<dbReference type="GO" id="GO:0005794">
    <property type="term" value="C:Golgi apparatus"/>
    <property type="evidence" value="ECO:0007669"/>
    <property type="project" value="TreeGrafter"/>
</dbReference>
<dbReference type="Gene3D" id="2.120.10.80">
    <property type="entry name" value="Kelch-type beta propeller"/>
    <property type="match status" value="2"/>
</dbReference>
<feature type="region of interest" description="Disordered" evidence="4">
    <location>
        <begin position="687"/>
        <end position="739"/>
    </location>
</feature>
<evidence type="ECO:0000313" key="5">
    <source>
        <dbReference type="EMBL" id="KAJ2678531.1"/>
    </source>
</evidence>
<feature type="region of interest" description="Disordered" evidence="4">
    <location>
        <begin position="360"/>
        <end position="386"/>
    </location>
</feature>
<dbReference type="PANTHER" id="PTHR46376:SF1">
    <property type="entry name" value="LEUCINE-ZIPPER-LIKE TRANSCRIPTIONAL REGULATOR 1"/>
    <property type="match status" value="1"/>
</dbReference>
<keyword evidence="2" id="KW-0677">Repeat</keyword>
<feature type="region of interest" description="Disordered" evidence="4">
    <location>
        <begin position="649"/>
        <end position="674"/>
    </location>
</feature>
<keyword evidence="1" id="KW-0880">Kelch repeat</keyword>
<feature type="region of interest" description="Disordered" evidence="4">
    <location>
        <begin position="896"/>
        <end position="955"/>
    </location>
</feature>
<feature type="compositionally biased region" description="Polar residues" evidence="4">
    <location>
        <begin position="714"/>
        <end position="729"/>
    </location>
</feature>
<organism evidence="5 6">
    <name type="scientific">Coemansia spiralis</name>
    <dbReference type="NCBI Taxonomy" id="417178"/>
    <lineage>
        <taxon>Eukaryota</taxon>
        <taxon>Fungi</taxon>
        <taxon>Fungi incertae sedis</taxon>
        <taxon>Zoopagomycota</taxon>
        <taxon>Kickxellomycotina</taxon>
        <taxon>Kickxellomycetes</taxon>
        <taxon>Kickxellales</taxon>
        <taxon>Kickxellaceae</taxon>
        <taxon>Coemansia</taxon>
    </lineage>
</organism>
<evidence type="ECO:0000256" key="2">
    <source>
        <dbReference type="ARBA" id="ARBA00022737"/>
    </source>
</evidence>
<reference evidence="5" key="1">
    <citation type="submission" date="2022-07" db="EMBL/GenBank/DDBJ databases">
        <title>Phylogenomic reconstructions and comparative analyses of Kickxellomycotina fungi.</title>
        <authorList>
            <person name="Reynolds N.K."/>
            <person name="Stajich J.E."/>
            <person name="Barry K."/>
            <person name="Grigoriev I.V."/>
            <person name="Crous P."/>
            <person name="Smith M.E."/>
        </authorList>
    </citation>
    <scope>NUCLEOTIDE SEQUENCE</scope>
    <source>
        <strain evidence="5">NRRL 3115</strain>
    </source>
</reference>
<feature type="compositionally biased region" description="Pro residues" evidence="4">
    <location>
        <begin position="539"/>
        <end position="548"/>
    </location>
</feature>
<feature type="region of interest" description="Disordered" evidence="4">
    <location>
        <begin position="752"/>
        <end position="814"/>
    </location>
</feature>
<dbReference type="Proteomes" id="UP001151518">
    <property type="component" value="Unassembled WGS sequence"/>
</dbReference>
<feature type="compositionally biased region" description="Pro residues" evidence="4">
    <location>
        <begin position="51"/>
        <end position="63"/>
    </location>
</feature>
<feature type="compositionally biased region" description="Low complexity" evidence="4">
    <location>
        <begin position="114"/>
        <end position="131"/>
    </location>
</feature>
<feature type="compositionally biased region" description="Polar residues" evidence="4">
    <location>
        <begin position="176"/>
        <end position="185"/>
    </location>
</feature>
<proteinExistence type="predicted"/>
<dbReference type="EMBL" id="JANBTW010000020">
    <property type="protein sequence ID" value="KAJ2678531.1"/>
    <property type="molecule type" value="Genomic_DNA"/>
</dbReference>
<feature type="region of interest" description="Disordered" evidence="4">
    <location>
        <begin position="1300"/>
        <end position="1327"/>
    </location>
</feature>
<feature type="region of interest" description="Disordered" evidence="4">
    <location>
        <begin position="524"/>
        <end position="607"/>
    </location>
</feature>
<dbReference type="InterPro" id="IPR015915">
    <property type="entry name" value="Kelch-typ_b-propeller"/>
</dbReference>
<keyword evidence="3" id="KW-0175">Coiled coil</keyword>
<dbReference type="PANTHER" id="PTHR46376">
    <property type="entry name" value="LEUCINE-ZIPPER-LIKE TRANSCRIPTIONAL REGULATOR 1"/>
    <property type="match status" value="1"/>
</dbReference>
<dbReference type="Pfam" id="PF24681">
    <property type="entry name" value="Kelch_KLHDC2_KLHL20_DRC7"/>
    <property type="match status" value="1"/>
</dbReference>
<dbReference type="OrthoDB" id="45365at2759"/>
<feature type="compositionally biased region" description="Low complexity" evidence="4">
    <location>
        <begin position="767"/>
        <end position="776"/>
    </location>
</feature>
<feature type="compositionally biased region" description="Polar residues" evidence="4">
    <location>
        <begin position="687"/>
        <end position="699"/>
    </location>
</feature>
<evidence type="ECO:0000313" key="6">
    <source>
        <dbReference type="Proteomes" id="UP001151518"/>
    </source>
</evidence>
<feature type="compositionally biased region" description="Basic residues" evidence="4">
    <location>
        <begin position="1"/>
        <end position="10"/>
    </location>
</feature>
<name>A0A9W8G888_9FUNG</name>
<evidence type="ECO:0000256" key="1">
    <source>
        <dbReference type="ARBA" id="ARBA00022441"/>
    </source>
</evidence>
<dbReference type="SMART" id="SM00612">
    <property type="entry name" value="Kelch"/>
    <property type="match status" value="1"/>
</dbReference>
<evidence type="ECO:0000256" key="3">
    <source>
        <dbReference type="SAM" id="Coils"/>
    </source>
</evidence>
<feature type="compositionally biased region" description="Low complexity" evidence="4">
    <location>
        <begin position="186"/>
        <end position="202"/>
    </location>
</feature>
<sequence>MPSIFSRKKDKAVPRVQPRPPSGVPADFGHGRGGMNHLQRVDPGAEAAMPQRPPNQQLPPPPHQQQQQFPQNNTGSLALQKDLPYVPTGGPYAAVSATGMDRYGPNGIPPRPQQDPQQQQQQLRNGPGQLQSASLPDARQNPFQQRPGPGPGPSDAYANGSNPAPTDSGHPRGERPTSSQQNQATRSPSHSSGSGSSSFWSRRSLKGQPVFPRRGFSSALHNQVLYWFGGKAEGILRNDLNTMDTSTWEVERVEVKGHIPPPREGHAAAFISRAMFVFGGEVEDGSYDNNLYTYHMGNCTWYKVPMQGDILMGRKGHTIVPVGSKLFVFGGTIDGYFLNDLVSFDVRAAAINGPRWNFESTLEGNNNGDGQKPMSSSSRRGEQVLPPARAGHSCSVYPGSVYVFGGMNGERCYNDLWSYDLELKRWSMVTPNGATPPARYGHASAVVDDCIFIMGGRTLRGEPLNDFFAYKISSQRWYTFQVNSSAWPHQIDPIFSLVKNRLLLYSGSMPRDDKTDHLVYSLDTSKIKIQPDNSRPGNVPAPMPPPPTNSSQQQQQQQMNGNHMDDEDAVSDKSRRHRSLMPPLLGRQPSPSMGQQPPPAPQPGTRAISMVGGQATERTIREQQQQQSQSMDEAYALTKNKQLPLSHVSGINEQDRPSSAPTQGGDPSQSTEPNSIEIKQQVSNLDISKAQSRSMSTESFEVVSPFRPEEQNEVQRTPSNNSSWASQNGAKGASKNPQRKSIVLNQNLVNNGTTATSPQVGPVVTGSSANNESASSMNFVSEPAADSHTAEGTSSLDSLDAPNGDASGKRDDKRLTIQLRNRNSVAMHGQVTNGITRDSVATSLEPMPQKATQATITDMTPAATSQQPEKSALPALVHSPMGDAFSSQAIDYLDSGSVSARQPAEQKKDNVQTVSISEQQKQKPQHRMRELSDLPDPELPMFGEPRNSGQLSISSEAKDALARAWASLETKYTHQRSLANTESGSVSMQSVQELQNAGTENLLSEESARVLGVLLGMRRELAETKQQLSTVSRVAIERVSEAERGRKAALQEAIYLKAKASALIASNPQMLSKLNNNRIHELERLYANTLNDNDALRNQLSGANLSLKQSHDALAEYKSDAELTRKQLRELEQLHGEEQKAHAEETKALHVLLESAGGNENAAQPELLTELEQRVAEAEEQLAEKDKIIESLTDATRSKRLEEARQSAQQATERAEHVEQMYEESLERINELSTRVGDLSADLEKQKQLTQQMEERASKFEQLWMGAKQEIASFGNLRRAVEQLETKERHIATLERKLSDVTATRARKDSSGSALNSPATQPVPFPVVARSSFSSGSGVANPGENQRAKEFHNAYLQAHRQWSETRDELLSLKGVLRETDDQRRETETRLAQRERELSELQARLAAFTSLLQEYADRKVGNGALALKGGELAIPDDDISVSRMLAAIQQMQRASSLVAKNRPSIEAMGHGHPDHPPHIL</sequence>
<dbReference type="InterPro" id="IPR006652">
    <property type="entry name" value="Kelch_1"/>
</dbReference>
<evidence type="ECO:0000256" key="4">
    <source>
        <dbReference type="SAM" id="MobiDB-lite"/>
    </source>
</evidence>
<protein>
    <submittedName>
        <fullName evidence="5">Uncharacterized protein</fullName>
    </submittedName>
</protein>
<feature type="compositionally biased region" description="Polar residues" evidence="4">
    <location>
        <begin position="1311"/>
        <end position="1320"/>
    </location>
</feature>
<feature type="region of interest" description="Disordered" evidence="4">
    <location>
        <begin position="1"/>
        <end position="202"/>
    </location>
</feature>
<feature type="compositionally biased region" description="Low complexity" evidence="4">
    <location>
        <begin position="549"/>
        <end position="562"/>
    </location>
</feature>
<gene>
    <name evidence="5" type="ORF">GGI25_002325</name>
</gene>
<feature type="coiled-coil region" evidence="3">
    <location>
        <begin position="1376"/>
        <end position="1417"/>
    </location>
</feature>